<comment type="catalytic activity">
    <reaction evidence="6 9 10">
        <text>4-methyl-5-(2-phosphooxyethyl)-thiazole + 4-amino-2-methyl-5-(diphosphooxymethyl)pyrimidine + H(+) = thiamine phosphate + diphosphate</text>
        <dbReference type="Rhea" id="RHEA:22328"/>
        <dbReference type="ChEBI" id="CHEBI:15378"/>
        <dbReference type="ChEBI" id="CHEBI:33019"/>
        <dbReference type="ChEBI" id="CHEBI:37575"/>
        <dbReference type="ChEBI" id="CHEBI:57841"/>
        <dbReference type="ChEBI" id="CHEBI:58296"/>
        <dbReference type="EC" id="2.5.1.3"/>
    </reaction>
</comment>
<evidence type="ECO:0000256" key="7">
    <source>
        <dbReference type="ARBA" id="ARBA00047851"/>
    </source>
</evidence>
<keyword evidence="3 9" id="KW-0479">Metal-binding</keyword>
<dbReference type="OrthoDB" id="9810880at2"/>
<dbReference type="InterPro" id="IPR022998">
    <property type="entry name" value="ThiamineP_synth_TenI"/>
</dbReference>
<keyword evidence="5 9" id="KW-0784">Thiamine biosynthesis</keyword>
<feature type="binding site" evidence="9">
    <location>
        <begin position="166"/>
        <end position="168"/>
    </location>
    <ligand>
        <name>2-[(2R,5Z)-2-carboxy-4-methylthiazol-5(2H)-ylidene]ethyl phosphate</name>
        <dbReference type="ChEBI" id="CHEBI:62899"/>
    </ligand>
</feature>
<evidence type="ECO:0000256" key="6">
    <source>
        <dbReference type="ARBA" id="ARBA00047334"/>
    </source>
</evidence>
<comment type="cofactor">
    <cofactor evidence="9">
        <name>Mg(2+)</name>
        <dbReference type="ChEBI" id="CHEBI:18420"/>
    </cofactor>
    <text evidence="9">Binds 1 Mg(2+) ion per subunit.</text>
</comment>
<dbReference type="GO" id="GO:0005737">
    <property type="term" value="C:cytoplasm"/>
    <property type="evidence" value="ECO:0007669"/>
    <property type="project" value="TreeGrafter"/>
</dbReference>
<reference evidence="14" key="1">
    <citation type="journal article" date="1998" name="Plant Mol. Biol.">
        <title>A Brassica cDNA clone encoding a bifunctional hydroxymethylpyrimidine kinase/thiamin-phosphate pyrophosphorylase involved in thiamin biosynthesis.</title>
        <authorList>
            <person name="Kim Y.S."/>
            <person name="Nosaka K."/>
            <person name="Downs D.M."/>
            <person name="Kwak J.M."/>
            <person name="Park D."/>
            <person name="Chung I.K."/>
            <person name="Nam H.G."/>
        </authorList>
    </citation>
    <scope>NUCLEOTIDE SEQUENCE</scope>
</reference>
<evidence type="ECO:0000256" key="9">
    <source>
        <dbReference type="HAMAP-Rule" id="MF_00097"/>
    </source>
</evidence>
<keyword evidence="4 9" id="KW-0460">Magnesium</keyword>
<comment type="pathway">
    <text evidence="1 9 11">Cofactor biosynthesis; thiamine diphosphate biosynthesis; thiamine phosphate from 4-amino-2-methyl-5-diphosphomethylpyrimidine and 4-methyl-5-(2-phosphoethyl)-thiazole: step 1/1.</text>
</comment>
<protein>
    <recommendedName>
        <fullName evidence="9">Thiamine-phosphate synthase</fullName>
        <shortName evidence="9">TP synthase</shortName>
        <shortName evidence="9">TPS</shortName>
        <ecNumber evidence="9">2.5.1.3</ecNumber>
    </recommendedName>
    <alternativeName>
        <fullName evidence="9">Thiamine-phosphate pyrophosphorylase</fullName>
        <shortName evidence="9">TMP pyrophosphorylase</shortName>
        <shortName evidence="9">TMP-PPase</shortName>
    </alternativeName>
</protein>
<evidence type="ECO:0000256" key="11">
    <source>
        <dbReference type="RuleBase" id="RU004253"/>
    </source>
</evidence>
<evidence type="ECO:0000256" key="2">
    <source>
        <dbReference type="ARBA" id="ARBA00022679"/>
    </source>
</evidence>
<comment type="catalytic activity">
    <reaction evidence="8 9 10">
        <text>2-[(2R,5Z)-2-carboxy-4-methylthiazol-5(2H)-ylidene]ethyl phosphate + 4-amino-2-methyl-5-(diphosphooxymethyl)pyrimidine + 2 H(+) = thiamine phosphate + CO2 + diphosphate</text>
        <dbReference type="Rhea" id="RHEA:47844"/>
        <dbReference type="ChEBI" id="CHEBI:15378"/>
        <dbReference type="ChEBI" id="CHEBI:16526"/>
        <dbReference type="ChEBI" id="CHEBI:33019"/>
        <dbReference type="ChEBI" id="CHEBI:37575"/>
        <dbReference type="ChEBI" id="CHEBI:57841"/>
        <dbReference type="ChEBI" id="CHEBI:62899"/>
        <dbReference type="EC" id="2.5.1.3"/>
    </reaction>
</comment>
<evidence type="ECO:0000256" key="3">
    <source>
        <dbReference type="ARBA" id="ARBA00022723"/>
    </source>
</evidence>
<keyword evidence="2 9" id="KW-0808">Transferase</keyword>
<dbReference type="Proteomes" id="UP000675920">
    <property type="component" value="Unplaced"/>
</dbReference>
<comment type="function">
    <text evidence="9">Condenses 4-methyl-5-(beta-hydroxyethyl)thiazole monophosphate (THZ-P) and 2-methyl-4-amino-5-hydroxymethyl pyrimidine pyrophosphate (HMP-PP) to form thiamine monophosphate (TMP).</text>
</comment>
<dbReference type="EC" id="2.5.1.3" evidence="9"/>
<feature type="binding site" evidence="9">
    <location>
        <position position="101"/>
    </location>
    <ligand>
        <name>4-amino-2-methyl-5-(diphosphooxymethyl)pyrimidine</name>
        <dbReference type="ChEBI" id="CHEBI:57841"/>
    </ligand>
</feature>
<dbReference type="GO" id="GO:0004789">
    <property type="term" value="F:thiamine-phosphate diphosphorylase activity"/>
    <property type="evidence" value="ECO:0007669"/>
    <property type="project" value="UniProtKB-UniRule"/>
</dbReference>
<evidence type="ECO:0000256" key="10">
    <source>
        <dbReference type="RuleBase" id="RU003826"/>
    </source>
</evidence>
<dbReference type="PANTHER" id="PTHR20857">
    <property type="entry name" value="THIAMINE-PHOSPHATE PYROPHOSPHORYLASE"/>
    <property type="match status" value="1"/>
</dbReference>
<dbReference type="NCBIfam" id="TIGR00693">
    <property type="entry name" value="thiE"/>
    <property type="match status" value="1"/>
</dbReference>
<dbReference type="InterPro" id="IPR036206">
    <property type="entry name" value="ThiamineP_synth_sf"/>
</dbReference>
<dbReference type="AlphaFoldDB" id="A0A8B6XA97"/>
<feature type="binding site" evidence="9">
    <location>
        <position position="121"/>
    </location>
    <ligand>
        <name>Mg(2+)</name>
        <dbReference type="ChEBI" id="CHEBI:18420"/>
    </ligand>
</feature>
<proteinExistence type="inferred from homology"/>
<dbReference type="InterPro" id="IPR013785">
    <property type="entry name" value="Aldolase_TIM"/>
</dbReference>
<feature type="binding site" evidence="9">
    <location>
        <position position="195"/>
    </location>
    <ligand>
        <name>2-[(2R,5Z)-2-carboxy-4-methylthiazol-5(2H)-ylidene]ethyl phosphate</name>
        <dbReference type="ChEBI" id="CHEBI:62899"/>
    </ligand>
</feature>
<keyword evidence="13" id="KW-1185">Reference proteome</keyword>
<dbReference type="CDD" id="cd00564">
    <property type="entry name" value="TMP_TenI"/>
    <property type="match status" value="1"/>
</dbReference>
<feature type="binding site" evidence="9">
    <location>
        <position position="102"/>
    </location>
    <ligand>
        <name>Mg(2+)</name>
        <dbReference type="ChEBI" id="CHEBI:18420"/>
    </ligand>
</feature>
<dbReference type="GO" id="GO:0009229">
    <property type="term" value="P:thiamine diphosphate biosynthetic process"/>
    <property type="evidence" value="ECO:0007669"/>
    <property type="project" value="UniProtKB-UniRule"/>
</dbReference>
<evidence type="ECO:0000256" key="4">
    <source>
        <dbReference type="ARBA" id="ARBA00022842"/>
    </source>
</evidence>
<dbReference type="Gene3D" id="3.20.20.70">
    <property type="entry name" value="Aldolase class I"/>
    <property type="match status" value="1"/>
</dbReference>
<dbReference type="GO" id="GO:0000287">
    <property type="term" value="F:magnesium ion binding"/>
    <property type="evidence" value="ECO:0007669"/>
    <property type="project" value="UniProtKB-UniRule"/>
</dbReference>
<feature type="binding site" evidence="9">
    <location>
        <begin position="69"/>
        <end position="73"/>
    </location>
    <ligand>
        <name>4-amino-2-methyl-5-(diphosphooxymethyl)pyrimidine</name>
        <dbReference type="ChEBI" id="CHEBI:57841"/>
    </ligand>
</feature>
<evidence type="ECO:0000256" key="5">
    <source>
        <dbReference type="ARBA" id="ARBA00022977"/>
    </source>
</evidence>
<feature type="binding site" evidence="9">
    <location>
        <position position="169"/>
    </location>
    <ligand>
        <name>4-amino-2-methyl-5-(diphosphooxymethyl)pyrimidine</name>
        <dbReference type="ChEBI" id="CHEBI:57841"/>
    </ligand>
</feature>
<organism evidence="13 14">
    <name type="scientific">Derxia gummosa DSM 723</name>
    <dbReference type="NCBI Taxonomy" id="1121388"/>
    <lineage>
        <taxon>Bacteria</taxon>
        <taxon>Pseudomonadati</taxon>
        <taxon>Pseudomonadota</taxon>
        <taxon>Betaproteobacteria</taxon>
        <taxon>Burkholderiales</taxon>
        <taxon>Alcaligenaceae</taxon>
        <taxon>Derxia</taxon>
    </lineage>
</organism>
<dbReference type="UniPathway" id="UPA00060">
    <property type="reaction ID" value="UER00141"/>
</dbReference>
<dbReference type="GO" id="GO:0009228">
    <property type="term" value="P:thiamine biosynthetic process"/>
    <property type="evidence" value="ECO:0007669"/>
    <property type="project" value="UniProtKB-KW"/>
</dbReference>
<feature type="domain" description="Thiamine phosphate synthase/TenI" evidence="12">
    <location>
        <begin position="40"/>
        <end position="217"/>
    </location>
</feature>
<feature type="binding site" evidence="9">
    <location>
        <position position="139"/>
    </location>
    <ligand>
        <name>4-amino-2-methyl-5-(diphosphooxymethyl)pyrimidine</name>
        <dbReference type="ChEBI" id="CHEBI:57841"/>
    </ligand>
</feature>
<name>A0A8B6XA97_9BURK</name>
<evidence type="ECO:0000313" key="13">
    <source>
        <dbReference type="Proteomes" id="UP000675920"/>
    </source>
</evidence>
<dbReference type="InterPro" id="IPR034291">
    <property type="entry name" value="TMP_synthase"/>
</dbReference>
<dbReference type="PANTHER" id="PTHR20857:SF15">
    <property type="entry name" value="THIAMINE-PHOSPHATE SYNTHASE"/>
    <property type="match status" value="1"/>
</dbReference>
<evidence type="ECO:0000313" key="14">
    <source>
        <dbReference type="RefSeq" id="WP_084545193.1"/>
    </source>
</evidence>
<evidence type="ECO:0000256" key="1">
    <source>
        <dbReference type="ARBA" id="ARBA00005165"/>
    </source>
</evidence>
<accession>A0A8B6XA97</accession>
<reference evidence="14" key="2">
    <citation type="submission" date="2025-08" db="UniProtKB">
        <authorList>
            <consortium name="RefSeq"/>
        </authorList>
    </citation>
    <scope>IDENTIFICATION</scope>
</reference>
<feature type="binding site" evidence="9">
    <location>
        <begin position="215"/>
        <end position="216"/>
    </location>
    <ligand>
        <name>2-[(2R,5Z)-2-carboxy-4-methylthiazol-5(2H)-ylidene]ethyl phosphate</name>
        <dbReference type="ChEBI" id="CHEBI:62899"/>
    </ligand>
</feature>
<dbReference type="Pfam" id="PF02581">
    <property type="entry name" value="TMP-TENI"/>
    <property type="match status" value="1"/>
</dbReference>
<evidence type="ECO:0000259" key="12">
    <source>
        <dbReference type="Pfam" id="PF02581"/>
    </source>
</evidence>
<gene>
    <name evidence="9 14" type="primary">thiE</name>
</gene>
<sequence length="236" mass="23849">MSGLPDGVASGALATPASAFAGVIPADAARIALRPRLRGLYAVTPESLRGADLLAATAAAIAGGATVVQYRAKHDDADQRRADAHALAALCRRAGALFFVNDAPELAIAVGADGVHLGRDDGPIAELRAAHPGLLIGASCYDEPERARAAAEAGADYLAFGAVFTSSTKPAAVRAPLALFEQARALGLPLAAIGGIALDNAPRVIAAGADMLAVVSDLFAAPDIRARAAEFAALWK</sequence>
<comment type="similarity">
    <text evidence="9 10">Belongs to the thiamine-phosphate synthase family.</text>
</comment>
<comment type="catalytic activity">
    <reaction evidence="7 9 10">
        <text>2-(2-carboxy-4-methylthiazol-5-yl)ethyl phosphate + 4-amino-2-methyl-5-(diphosphooxymethyl)pyrimidine + 2 H(+) = thiamine phosphate + CO2 + diphosphate</text>
        <dbReference type="Rhea" id="RHEA:47848"/>
        <dbReference type="ChEBI" id="CHEBI:15378"/>
        <dbReference type="ChEBI" id="CHEBI:16526"/>
        <dbReference type="ChEBI" id="CHEBI:33019"/>
        <dbReference type="ChEBI" id="CHEBI:37575"/>
        <dbReference type="ChEBI" id="CHEBI:57841"/>
        <dbReference type="ChEBI" id="CHEBI:62890"/>
        <dbReference type="EC" id="2.5.1.3"/>
    </reaction>
</comment>
<evidence type="ECO:0000256" key="8">
    <source>
        <dbReference type="ARBA" id="ARBA00047883"/>
    </source>
</evidence>
<dbReference type="HAMAP" id="MF_00097">
    <property type="entry name" value="TMP_synthase"/>
    <property type="match status" value="1"/>
</dbReference>
<dbReference type="RefSeq" id="WP_084545193.1">
    <property type="nucleotide sequence ID" value="NZ_AXWS01000015.1"/>
</dbReference>
<dbReference type="SUPFAM" id="SSF51391">
    <property type="entry name" value="Thiamin phosphate synthase"/>
    <property type="match status" value="1"/>
</dbReference>